<keyword evidence="2" id="KW-0285">Flavoprotein</keyword>
<evidence type="ECO:0000259" key="6">
    <source>
        <dbReference type="Pfam" id="PF00724"/>
    </source>
</evidence>
<evidence type="ECO:0000256" key="3">
    <source>
        <dbReference type="ARBA" id="ARBA00022643"/>
    </source>
</evidence>
<dbReference type="OrthoDB" id="9804454at2"/>
<dbReference type="PANTHER" id="PTHR43303:SF4">
    <property type="entry name" value="NADPH DEHYDROGENASE C23G7.10C-RELATED"/>
    <property type="match status" value="1"/>
</dbReference>
<protein>
    <submittedName>
        <fullName evidence="7">Oxidoreductase</fullName>
    </submittedName>
</protein>
<dbReference type="SUPFAM" id="SSF51395">
    <property type="entry name" value="FMN-linked oxidoreductases"/>
    <property type="match status" value="1"/>
</dbReference>
<dbReference type="Pfam" id="PF00724">
    <property type="entry name" value="Oxidored_FMN"/>
    <property type="match status" value="1"/>
</dbReference>
<dbReference type="GO" id="GO:0050661">
    <property type="term" value="F:NADP binding"/>
    <property type="evidence" value="ECO:0007669"/>
    <property type="project" value="InterPro"/>
</dbReference>
<dbReference type="AlphaFoldDB" id="A0A255XK54"/>
<keyword evidence="5" id="KW-0560">Oxidoreductase</keyword>
<evidence type="ECO:0000256" key="2">
    <source>
        <dbReference type="ARBA" id="ARBA00022630"/>
    </source>
</evidence>
<name>A0A255XK54_9PROT</name>
<dbReference type="EMBL" id="NOXS01000034">
    <property type="protein sequence ID" value="OYQ17318.1"/>
    <property type="molecule type" value="Genomic_DNA"/>
</dbReference>
<dbReference type="InterPro" id="IPR001155">
    <property type="entry name" value="OxRdtase_FMN_N"/>
</dbReference>
<dbReference type="Gene3D" id="3.20.20.70">
    <property type="entry name" value="Aldolase class I"/>
    <property type="match status" value="1"/>
</dbReference>
<organism evidence="7 8">
    <name type="scientific">Elstera cyanobacteriorum</name>
    <dbReference type="NCBI Taxonomy" id="2022747"/>
    <lineage>
        <taxon>Bacteria</taxon>
        <taxon>Pseudomonadati</taxon>
        <taxon>Pseudomonadota</taxon>
        <taxon>Alphaproteobacteria</taxon>
        <taxon>Rhodospirillales</taxon>
        <taxon>Rhodospirillaceae</taxon>
        <taxon>Elstera</taxon>
    </lineage>
</organism>
<feature type="domain" description="NADH:flavin oxidoreductase/NADH oxidase N-terminal" evidence="6">
    <location>
        <begin position="10"/>
        <end position="346"/>
    </location>
</feature>
<dbReference type="RefSeq" id="WP_094409943.1">
    <property type="nucleotide sequence ID" value="NZ_BMJZ01000005.1"/>
</dbReference>
<evidence type="ECO:0000256" key="1">
    <source>
        <dbReference type="ARBA" id="ARBA00001917"/>
    </source>
</evidence>
<dbReference type="Proteomes" id="UP000216361">
    <property type="component" value="Unassembled WGS sequence"/>
</dbReference>
<evidence type="ECO:0000256" key="5">
    <source>
        <dbReference type="ARBA" id="ARBA00023002"/>
    </source>
</evidence>
<gene>
    <name evidence="7" type="ORF">CHR90_15235</name>
</gene>
<evidence type="ECO:0000313" key="7">
    <source>
        <dbReference type="EMBL" id="OYQ17318.1"/>
    </source>
</evidence>
<comment type="caution">
    <text evidence="7">The sequence shown here is derived from an EMBL/GenBank/DDBJ whole genome shotgun (WGS) entry which is preliminary data.</text>
</comment>
<sequence>MVSTPASPLLFTPLALGPLTIDNRVIVAPMCQYSAIDGVAQPWHQQHLGGFAASNAGLIILEATGVTNAGRISPYCLALETDAQEAALTKLLADIRTYSQVPFGIQLAHAGRKASTGYPWEGGKPLAPGVNGGWQPVGPTDEPFTADGPAPHALTEAEIAATVAAFVEAAKRADRAGFDLVEIHGAHGYLIHQFLSPLVNKRTDRYGGSLENRMRLALEVAEAVRAVWPKHKSLGIRLSATDWVDGGWSVEETAILSQKLEAIGLDFIHITSGGVVGSAKIPVGPNYQVPAADAIKKAVSIPVIAVGMIVTGPQAEAILQQGKADAIAIARAFLDDPRWVWRAAEALGVDLRLDGRYQRATGKTWPGAALKNAPLAVAAE</sequence>
<proteinExistence type="predicted"/>
<dbReference type="InterPro" id="IPR013785">
    <property type="entry name" value="Aldolase_TIM"/>
</dbReference>
<dbReference type="GO" id="GO:0010181">
    <property type="term" value="F:FMN binding"/>
    <property type="evidence" value="ECO:0007669"/>
    <property type="project" value="InterPro"/>
</dbReference>
<keyword evidence="3" id="KW-0288">FMN</keyword>
<reference evidence="7 8" key="1">
    <citation type="submission" date="2017-07" db="EMBL/GenBank/DDBJ databases">
        <title>Elstera cyanobacteriorum sp. nov., a novel bacterium isolated from cyanobacterial aggregates in a eutrophic lake.</title>
        <authorList>
            <person name="Cai H."/>
        </authorList>
    </citation>
    <scope>NUCLEOTIDE SEQUENCE [LARGE SCALE GENOMIC DNA]</scope>
    <source>
        <strain evidence="7 8">TH019</strain>
    </source>
</reference>
<accession>A0A255XK54</accession>
<dbReference type="PANTHER" id="PTHR43303">
    <property type="entry name" value="NADPH DEHYDROGENASE C23G7.10C-RELATED"/>
    <property type="match status" value="1"/>
</dbReference>
<dbReference type="GO" id="GO:0003959">
    <property type="term" value="F:NADPH dehydrogenase activity"/>
    <property type="evidence" value="ECO:0007669"/>
    <property type="project" value="InterPro"/>
</dbReference>
<keyword evidence="8" id="KW-1185">Reference proteome</keyword>
<dbReference type="CDD" id="cd02932">
    <property type="entry name" value="OYE_YqiM_FMN"/>
    <property type="match status" value="1"/>
</dbReference>
<dbReference type="InterPro" id="IPR044152">
    <property type="entry name" value="YqjM-like"/>
</dbReference>
<keyword evidence="4" id="KW-0521">NADP</keyword>
<comment type="cofactor">
    <cofactor evidence="1">
        <name>FMN</name>
        <dbReference type="ChEBI" id="CHEBI:58210"/>
    </cofactor>
</comment>
<evidence type="ECO:0000256" key="4">
    <source>
        <dbReference type="ARBA" id="ARBA00022857"/>
    </source>
</evidence>
<evidence type="ECO:0000313" key="8">
    <source>
        <dbReference type="Proteomes" id="UP000216361"/>
    </source>
</evidence>